<comment type="subcellular location">
    <subcellularLocation>
        <location evidence="1">Membrane</location>
        <topology evidence="1">Multi-pass membrane protein</topology>
    </subcellularLocation>
</comment>
<feature type="transmembrane region" description="Helical" evidence="6">
    <location>
        <begin position="210"/>
        <end position="230"/>
    </location>
</feature>
<feature type="transmembrane region" description="Helical" evidence="6">
    <location>
        <begin position="148"/>
        <end position="170"/>
    </location>
</feature>
<dbReference type="InterPro" id="IPR020846">
    <property type="entry name" value="MFS_dom"/>
</dbReference>
<feature type="domain" description="Major facilitator superfamily (MFS) profile" evidence="7">
    <location>
        <begin position="58"/>
        <end position="549"/>
    </location>
</feature>
<dbReference type="AlphaFoldDB" id="A0A2I2FBQ2"/>
<sequence length="549" mass="58842">MTAVDKAPREHHSSYQTIANDDRQPYVQHGGVDEEDPLLARPAHTEQSVKLLTSVSTVVGVLLLGEFITSADGTLVIAAAAPISSQFQRLQDASWLSTGYMLSLCAAQPMYGKLSDIYGRKPVLLVAYAFFAIGCLISGIGHGLWMVILGRAVSGIGGAGIMTLGSVIITEDIVPRRELASWRAYINIAMTLGRSVGGPLGGWLTDAVGWRWLFLLQIPFIVTGAILVIAKLQVAPPDTTHAPSIRRVDFLGTALLAASIISLITVLDRGGHAFSWVSWPALLLSSSGLALGALFITVETSKTLAPEPIFDLRILYRNRNVPITYVISFLQSTAQIGMVFAVPLYMQVSQRASTTRAGAHMIPSVAGNTLGGLLAGYVIRRTGRYKLLLIIAGPIAAVSYALLLVRWRDQPLSPWESLNILPGGLGSGISSAAAFVAMSALLEPGEVAMATSGYMLVVSLAIMTGITTTNAVLGLGFRRELGRRLHGPEADEIIRRAVSDTNYIAGLEGRLREVVVRCYVDGLQGTYVISLLCSILGSLLGWMVRQHRL</sequence>
<evidence type="ECO:0000313" key="8">
    <source>
        <dbReference type="EMBL" id="PLB38059.1"/>
    </source>
</evidence>
<feature type="transmembrane region" description="Helical" evidence="6">
    <location>
        <begin position="182"/>
        <end position="204"/>
    </location>
</feature>
<dbReference type="Gene3D" id="1.20.1250.20">
    <property type="entry name" value="MFS general substrate transporter like domains"/>
    <property type="match status" value="2"/>
</dbReference>
<dbReference type="GO" id="GO:0015174">
    <property type="term" value="F:basic amino acid transmembrane transporter activity"/>
    <property type="evidence" value="ECO:0007669"/>
    <property type="project" value="TreeGrafter"/>
</dbReference>
<dbReference type="SUPFAM" id="SSF103473">
    <property type="entry name" value="MFS general substrate transporter"/>
    <property type="match status" value="1"/>
</dbReference>
<gene>
    <name evidence="8" type="ORF">BDW47DRAFT_131729</name>
</gene>
<evidence type="ECO:0000259" key="7">
    <source>
        <dbReference type="PROSITE" id="PS50850"/>
    </source>
</evidence>
<evidence type="ECO:0000256" key="4">
    <source>
        <dbReference type="ARBA" id="ARBA00023136"/>
    </source>
</evidence>
<feature type="transmembrane region" description="Helical" evidence="6">
    <location>
        <begin position="273"/>
        <end position="296"/>
    </location>
</feature>
<evidence type="ECO:0000313" key="9">
    <source>
        <dbReference type="Proteomes" id="UP000234585"/>
    </source>
</evidence>
<keyword evidence="9" id="KW-1185">Reference proteome</keyword>
<dbReference type="GO" id="GO:0000329">
    <property type="term" value="C:fungal-type vacuole membrane"/>
    <property type="evidence" value="ECO:0007669"/>
    <property type="project" value="TreeGrafter"/>
</dbReference>
<dbReference type="InterPro" id="IPR011701">
    <property type="entry name" value="MFS"/>
</dbReference>
<feature type="transmembrane region" description="Helical" evidence="6">
    <location>
        <begin position="123"/>
        <end position="142"/>
    </location>
</feature>
<dbReference type="EMBL" id="KZ559138">
    <property type="protein sequence ID" value="PLB38059.1"/>
    <property type="molecule type" value="Genomic_DNA"/>
</dbReference>
<dbReference type="RefSeq" id="XP_024672071.1">
    <property type="nucleotide sequence ID" value="XM_024817381.1"/>
</dbReference>
<feature type="compositionally biased region" description="Basic and acidic residues" evidence="5">
    <location>
        <begin position="1"/>
        <end position="13"/>
    </location>
</feature>
<feature type="transmembrane region" description="Helical" evidence="6">
    <location>
        <begin position="525"/>
        <end position="544"/>
    </location>
</feature>
<feature type="transmembrane region" description="Helical" evidence="6">
    <location>
        <begin position="420"/>
        <end position="442"/>
    </location>
</feature>
<accession>A0A2I2FBQ2</accession>
<name>A0A2I2FBQ2_ASPCN</name>
<dbReference type="Pfam" id="PF07690">
    <property type="entry name" value="MFS_1"/>
    <property type="match status" value="1"/>
</dbReference>
<dbReference type="STRING" id="41067.A0A2I2FBQ2"/>
<proteinExistence type="predicted"/>
<evidence type="ECO:0000256" key="1">
    <source>
        <dbReference type="ARBA" id="ARBA00004141"/>
    </source>
</evidence>
<dbReference type="PROSITE" id="PS50850">
    <property type="entry name" value="MFS"/>
    <property type="match status" value="1"/>
</dbReference>
<evidence type="ECO:0000256" key="3">
    <source>
        <dbReference type="ARBA" id="ARBA00022989"/>
    </source>
</evidence>
<dbReference type="Proteomes" id="UP000234585">
    <property type="component" value="Unassembled WGS sequence"/>
</dbReference>
<feature type="region of interest" description="Disordered" evidence="5">
    <location>
        <begin position="1"/>
        <end position="32"/>
    </location>
</feature>
<keyword evidence="2 6" id="KW-0812">Transmembrane</keyword>
<dbReference type="InterPro" id="IPR036259">
    <property type="entry name" value="MFS_trans_sf"/>
</dbReference>
<feature type="transmembrane region" description="Helical" evidence="6">
    <location>
        <begin position="323"/>
        <end position="346"/>
    </location>
</feature>
<feature type="transmembrane region" description="Helical" evidence="6">
    <location>
        <begin position="250"/>
        <end position="267"/>
    </location>
</feature>
<protein>
    <submittedName>
        <fullName evidence="8">Efflux pump antibiotic resistance protein</fullName>
    </submittedName>
</protein>
<evidence type="ECO:0000256" key="5">
    <source>
        <dbReference type="SAM" id="MobiDB-lite"/>
    </source>
</evidence>
<organism evidence="8 9">
    <name type="scientific">Aspergillus candidus</name>
    <dbReference type="NCBI Taxonomy" id="41067"/>
    <lineage>
        <taxon>Eukaryota</taxon>
        <taxon>Fungi</taxon>
        <taxon>Dikarya</taxon>
        <taxon>Ascomycota</taxon>
        <taxon>Pezizomycotina</taxon>
        <taxon>Eurotiomycetes</taxon>
        <taxon>Eurotiomycetidae</taxon>
        <taxon>Eurotiales</taxon>
        <taxon>Aspergillaceae</taxon>
        <taxon>Aspergillus</taxon>
        <taxon>Aspergillus subgen. Circumdati</taxon>
    </lineage>
</organism>
<feature type="transmembrane region" description="Helical" evidence="6">
    <location>
        <begin position="358"/>
        <end position="380"/>
    </location>
</feature>
<dbReference type="OrthoDB" id="6770063at2759"/>
<feature type="transmembrane region" description="Helical" evidence="6">
    <location>
        <begin position="454"/>
        <end position="477"/>
    </location>
</feature>
<feature type="transmembrane region" description="Helical" evidence="6">
    <location>
        <begin position="387"/>
        <end position="408"/>
    </location>
</feature>
<dbReference type="PANTHER" id="PTHR23501">
    <property type="entry name" value="MAJOR FACILITATOR SUPERFAMILY"/>
    <property type="match status" value="1"/>
</dbReference>
<keyword evidence="3 6" id="KW-1133">Transmembrane helix</keyword>
<reference evidence="8 9" key="1">
    <citation type="submission" date="2017-12" db="EMBL/GenBank/DDBJ databases">
        <authorList>
            <consortium name="DOE Joint Genome Institute"/>
            <person name="Haridas S."/>
            <person name="Kjaerbolling I."/>
            <person name="Vesth T.C."/>
            <person name="Frisvad J.C."/>
            <person name="Nybo J.L."/>
            <person name="Theobald S."/>
            <person name="Kuo A."/>
            <person name="Bowyer P."/>
            <person name="Matsuda Y."/>
            <person name="Mondo S."/>
            <person name="Lyhne E.K."/>
            <person name="Kogle M.E."/>
            <person name="Clum A."/>
            <person name="Lipzen A."/>
            <person name="Salamov A."/>
            <person name="Ngan C.Y."/>
            <person name="Daum C."/>
            <person name="Chiniquy J."/>
            <person name="Barry K."/>
            <person name="LaButti K."/>
            <person name="Simmons B.A."/>
            <person name="Magnuson J.K."/>
            <person name="Mortensen U.H."/>
            <person name="Larsen T.O."/>
            <person name="Grigoriev I.V."/>
            <person name="Baker S.E."/>
            <person name="Andersen M.R."/>
            <person name="Nordberg H.P."/>
            <person name="Cantor M.N."/>
            <person name="Hua S.X."/>
        </authorList>
    </citation>
    <scope>NUCLEOTIDE SEQUENCE [LARGE SCALE GENOMIC DNA]</scope>
    <source>
        <strain evidence="8 9">CBS 102.13</strain>
    </source>
</reference>
<evidence type="ECO:0000256" key="6">
    <source>
        <dbReference type="SAM" id="Phobius"/>
    </source>
</evidence>
<dbReference type="PANTHER" id="PTHR23501:SF33">
    <property type="entry name" value="MAJOR FACILITATOR SUPERFAMILY (MFS) PROFILE DOMAIN-CONTAINING PROTEIN"/>
    <property type="match status" value="1"/>
</dbReference>
<dbReference type="GeneID" id="36524541"/>
<keyword evidence="4 6" id="KW-0472">Membrane</keyword>
<evidence type="ECO:0000256" key="2">
    <source>
        <dbReference type="ARBA" id="ARBA00022692"/>
    </source>
</evidence>